<feature type="binding site" evidence="13">
    <location>
        <position position="510"/>
    </location>
    <ligand>
        <name>Mn(2+)</name>
        <dbReference type="ChEBI" id="CHEBI:29035"/>
        <label>1</label>
    </ligand>
</feature>
<comment type="function">
    <text evidence="3 10">Catalyzes the interconversion of 2-phosphoglycerate and 3-phosphoglycerate.</text>
</comment>
<feature type="binding site" evidence="10 12">
    <location>
        <position position="137"/>
    </location>
    <ligand>
        <name>substrate</name>
    </ligand>
</feature>
<comment type="cofactor">
    <cofactor evidence="2">
        <name>Mn(2+)</name>
        <dbReference type="ChEBI" id="CHEBI:29035"/>
    </cofactor>
</comment>
<evidence type="ECO:0000256" key="5">
    <source>
        <dbReference type="ARBA" id="ARBA00008819"/>
    </source>
</evidence>
<evidence type="ECO:0000313" key="17">
    <source>
        <dbReference type="Proteomes" id="UP000177382"/>
    </source>
</evidence>
<dbReference type="PIRSF" id="PIRSF001492">
    <property type="entry name" value="IPGAM"/>
    <property type="match status" value="1"/>
</dbReference>
<feature type="binding site" evidence="10 12">
    <location>
        <begin position="275"/>
        <end position="278"/>
    </location>
    <ligand>
        <name>substrate</name>
    </ligand>
</feature>
<dbReference type="UniPathway" id="UPA00109">
    <property type="reaction ID" value="UER00186"/>
</dbReference>
<dbReference type="GO" id="GO:0030145">
    <property type="term" value="F:manganese ion binding"/>
    <property type="evidence" value="ECO:0007669"/>
    <property type="project" value="InterPro"/>
</dbReference>
<keyword evidence="7 10" id="KW-0324">Glycolysis</keyword>
<evidence type="ECO:0000256" key="11">
    <source>
        <dbReference type="NCBIfam" id="TIGR01307"/>
    </source>
</evidence>
<protein>
    <recommendedName>
        <fullName evidence="10 11">2,3-bisphosphoglycerate-independent phosphoglycerate mutase</fullName>
        <shortName evidence="10">BPG-independent PGAM</shortName>
        <shortName evidence="10">Phosphoglyceromutase</shortName>
        <shortName evidence="10">iPGM</shortName>
        <ecNumber evidence="10 11">5.4.2.12</ecNumber>
    </recommendedName>
</protein>
<dbReference type="GO" id="GO:0004619">
    <property type="term" value="F:phosphoglycerate mutase activity"/>
    <property type="evidence" value="ECO:0007669"/>
    <property type="project" value="UniProtKB-UniRule"/>
</dbReference>
<dbReference type="InterPro" id="IPR005995">
    <property type="entry name" value="Pgm_bpd_ind"/>
</dbReference>
<evidence type="ECO:0000256" key="3">
    <source>
        <dbReference type="ARBA" id="ARBA00002315"/>
    </source>
</evidence>
<gene>
    <name evidence="10" type="primary">gpmI</name>
    <name evidence="16" type="ORF">A2V97_01045</name>
</gene>
<evidence type="ECO:0000313" key="16">
    <source>
        <dbReference type="EMBL" id="OGM15204.1"/>
    </source>
</evidence>
<dbReference type="EMBL" id="MGFX01000006">
    <property type="protein sequence ID" value="OGM15204.1"/>
    <property type="molecule type" value="Genomic_DNA"/>
</dbReference>
<keyword evidence="8 13" id="KW-0464">Manganese</keyword>
<feature type="binding site" evidence="10 12">
    <location>
        <position position="205"/>
    </location>
    <ligand>
        <name>substrate</name>
    </ligand>
</feature>
<evidence type="ECO:0000256" key="4">
    <source>
        <dbReference type="ARBA" id="ARBA00004798"/>
    </source>
</evidence>
<keyword evidence="6 13" id="KW-0479">Metal-binding</keyword>
<dbReference type="InterPro" id="IPR006124">
    <property type="entry name" value="Metalloenzyme"/>
</dbReference>
<evidence type="ECO:0000256" key="6">
    <source>
        <dbReference type="ARBA" id="ARBA00022723"/>
    </source>
</evidence>
<feature type="binding site" evidence="10 12">
    <location>
        <position position="199"/>
    </location>
    <ligand>
        <name>substrate</name>
    </ligand>
</feature>
<evidence type="ECO:0000256" key="7">
    <source>
        <dbReference type="ARBA" id="ARBA00023152"/>
    </source>
</evidence>
<dbReference type="EC" id="5.4.2.12" evidence="10 11"/>
<proteinExistence type="inferred from homology"/>
<dbReference type="GO" id="GO:0006096">
    <property type="term" value="P:glycolytic process"/>
    <property type="evidence" value="ECO:0007669"/>
    <property type="project" value="UniProtKB-UniRule"/>
</dbReference>
<dbReference type="PANTHER" id="PTHR31637:SF0">
    <property type="entry name" value="2,3-BISPHOSPHOGLYCERATE-INDEPENDENT PHOSPHOGLYCERATE MUTASE"/>
    <property type="match status" value="1"/>
</dbReference>
<feature type="binding site" evidence="13">
    <location>
        <position position="441"/>
    </location>
    <ligand>
        <name>Mn(2+)</name>
        <dbReference type="ChEBI" id="CHEBI:29035"/>
        <label>1</label>
    </ligand>
</feature>
<evidence type="ECO:0000259" key="15">
    <source>
        <dbReference type="Pfam" id="PF06415"/>
    </source>
</evidence>
<accession>A0A1F7XJI7</accession>
<organism evidence="16 17">
    <name type="scientific">Candidatus Woesebacteria bacterium RBG_16_42_24</name>
    <dbReference type="NCBI Taxonomy" id="1802485"/>
    <lineage>
        <taxon>Bacteria</taxon>
        <taxon>Candidatus Woeseibacteriota</taxon>
    </lineage>
</organism>
<comment type="caution">
    <text evidence="10">Lacks conserved residue(s) required for the propagation of feature annotation.</text>
</comment>
<evidence type="ECO:0000256" key="1">
    <source>
        <dbReference type="ARBA" id="ARBA00000370"/>
    </source>
</evidence>
<evidence type="ECO:0000256" key="10">
    <source>
        <dbReference type="HAMAP-Rule" id="MF_01038"/>
    </source>
</evidence>
<dbReference type="GO" id="GO:0006007">
    <property type="term" value="P:glucose catabolic process"/>
    <property type="evidence" value="ECO:0007669"/>
    <property type="project" value="InterPro"/>
</dbReference>
<feature type="binding site" evidence="10 12">
    <location>
        <position position="374"/>
    </location>
    <ligand>
        <name>substrate</name>
    </ligand>
</feature>
<evidence type="ECO:0000256" key="8">
    <source>
        <dbReference type="ARBA" id="ARBA00023211"/>
    </source>
</evidence>
<dbReference type="HAMAP" id="MF_01038">
    <property type="entry name" value="GpmI"/>
    <property type="match status" value="1"/>
</dbReference>
<comment type="similarity">
    <text evidence="5 10">Belongs to the BPG-independent phosphoglycerate mutase family.</text>
</comment>
<dbReference type="PANTHER" id="PTHR31637">
    <property type="entry name" value="2,3-BISPHOSPHOGLYCERATE-INDEPENDENT PHOSPHOGLYCERATE MUTASE"/>
    <property type="match status" value="1"/>
</dbReference>
<feature type="domain" description="Metalloenzyme" evidence="14">
    <location>
        <begin position="18"/>
        <end position="550"/>
    </location>
</feature>
<reference evidence="16 17" key="1">
    <citation type="journal article" date="2016" name="Nat. Commun.">
        <title>Thousands of microbial genomes shed light on interconnected biogeochemical processes in an aquifer system.</title>
        <authorList>
            <person name="Anantharaman K."/>
            <person name="Brown C.T."/>
            <person name="Hug L.A."/>
            <person name="Sharon I."/>
            <person name="Castelle C.J."/>
            <person name="Probst A.J."/>
            <person name="Thomas B.C."/>
            <person name="Singh A."/>
            <person name="Wilkins M.J."/>
            <person name="Karaoz U."/>
            <person name="Brodie E.L."/>
            <person name="Williams K.H."/>
            <person name="Hubbard S.S."/>
            <person name="Banfield J.F."/>
        </authorList>
    </citation>
    <scope>NUCLEOTIDE SEQUENCE [LARGE SCALE GENOMIC DNA]</scope>
</reference>
<dbReference type="STRING" id="1802485.A2V97_01045"/>
<dbReference type="Gene3D" id="3.40.1450.10">
    <property type="entry name" value="BPG-independent phosphoglycerate mutase, domain B"/>
    <property type="match status" value="1"/>
</dbReference>
<evidence type="ECO:0000256" key="12">
    <source>
        <dbReference type="PIRSR" id="PIRSR001492-2"/>
    </source>
</evidence>
<name>A0A1F7XJI7_9BACT</name>
<dbReference type="SUPFAM" id="SSF53649">
    <property type="entry name" value="Alkaline phosphatase-like"/>
    <property type="match status" value="1"/>
</dbReference>
<feature type="binding site" evidence="13">
    <location>
        <position position="26"/>
    </location>
    <ligand>
        <name>Mn(2+)</name>
        <dbReference type="ChEBI" id="CHEBI:29035"/>
        <label>2</label>
    </ligand>
</feature>
<evidence type="ECO:0000259" key="14">
    <source>
        <dbReference type="Pfam" id="PF01676"/>
    </source>
</evidence>
<dbReference type="GO" id="GO:0005829">
    <property type="term" value="C:cytosol"/>
    <property type="evidence" value="ECO:0007669"/>
    <property type="project" value="TreeGrafter"/>
</dbReference>
<comment type="pathway">
    <text evidence="4 10">Carbohydrate degradation; glycolysis; pyruvate from D-glyceraldehyde 3-phosphate: step 3/5.</text>
</comment>
<dbReference type="Pfam" id="PF01676">
    <property type="entry name" value="Metalloenzyme"/>
    <property type="match status" value="1"/>
</dbReference>
<dbReference type="InterPro" id="IPR017850">
    <property type="entry name" value="Alkaline_phosphatase_core_sf"/>
</dbReference>
<feature type="binding site" evidence="10 12">
    <location>
        <begin position="167"/>
        <end position="168"/>
    </location>
    <ligand>
        <name>substrate</name>
    </ligand>
</feature>
<evidence type="ECO:0000256" key="13">
    <source>
        <dbReference type="PIRSR" id="PIRSR001492-3"/>
    </source>
</evidence>
<dbReference type="InterPro" id="IPR036646">
    <property type="entry name" value="PGAM_B_sf"/>
</dbReference>
<comment type="catalytic activity">
    <reaction evidence="1 10">
        <text>(2R)-2-phosphoglycerate = (2R)-3-phosphoglycerate</text>
        <dbReference type="Rhea" id="RHEA:15901"/>
        <dbReference type="ChEBI" id="CHEBI:58272"/>
        <dbReference type="ChEBI" id="CHEBI:58289"/>
        <dbReference type="EC" id="5.4.2.12"/>
    </reaction>
</comment>
<feature type="binding site" evidence="13">
    <location>
        <position position="445"/>
    </location>
    <ligand>
        <name>Mn(2+)</name>
        <dbReference type="ChEBI" id="CHEBI:29035"/>
        <label>1</label>
    </ligand>
</feature>
<dbReference type="Gene3D" id="3.40.720.10">
    <property type="entry name" value="Alkaline Phosphatase, subunit A"/>
    <property type="match status" value="1"/>
</dbReference>
<keyword evidence="9 10" id="KW-0413">Isomerase</keyword>
<sequence>MFNLPFFKPLKLGGNKIKPFVLLVLDGWGIAPPSQGNAISLAKTPNINGLLSRFPRAQLIASGESVGLPANEVGNTEVGHLAIGAGRTVFQDLKRINLAIEDTTFFENKAFHSALNHARRFNSKIHIMGLVGTGNVHSSIEHLDALLKFCQKFEVRGVKIHVFTDGRDTPPQEAAVEIARIFESLKETGVAEIATISGRYYGMDRDRRWERTEKAYKAIVLGKGVTAPGPVEAVKAAYAKGLTDEFIEPTVILNKEGLPCGTVENNDVIIFFNFRVDRVRQLTMAFVLQGFESLKSFEFGYAPGTEIEEGKATFAATFNREKWPQNMFFVTMTEYHKKLPVSAIAYGPIVVENSFSDIISQANFRQMHMSESEKERFVTYYFDGMKEMRASGEDVVIVPSPKVATYDKKPDMSVFKLVAEFRKELAKDIYHFFVINFANPDMVAHTGNLNATIAAVEATDKAVGQMVEMLRAVGGTLVVTADHGNAEELISFPTTSFFFTSSGGEVNTDHSNNPVPVIFVNSMLEGKAMNLPQGALSDIAPTILSLMGLSIPKEMTGRNLLGGGKNE</sequence>
<comment type="caution">
    <text evidence="16">The sequence shown here is derived from an EMBL/GenBank/DDBJ whole genome shotgun (WGS) entry which is preliminary data.</text>
</comment>
<dbReference type="AlphaFoldDB" id="A0A1F7XJI7"/>
<dbReference type="Pfam" id="PF06415">
    <property type="entry name" value="iPGM_N"/>
    <property type="match status" value="1"/>
</dbReference>
<dbReference type="Proteomes" id="UP000177382">
    <property type="component" value="Unassembled WGS sequence"/>
</dbReference>
<feature type="domain" description="BPG-independent PGAM N-terminal" evidence="15">
    <location>
        <begin position="96"/>
        <end position="336"/>
    </location>
</feature>
<comment type="subunit">
    <text evidence="10">Monomer.</text>
</comment>
<feature type="binding site" evidence="13">
    <location>
        <position position="483"/>
    </location>
    <ligand>
        <name>Mn(2+)</name>
        <dbReference type="ChEBI" id="CHEBI:29035"/>
        <label>2</label>
    </ligand>
</feature>
<evidence type="ECO:0000256" key="9">
    <source>
        <dbReference type="ARBA" id="ARBA00023235"/>
    </source>
</evidence>
<dbReference type="NCBIfam" id="TIGR01307">
    <property type="entry name" value="pgm_bpd_ind"/>
    <property type="match status" value="1"/>
</dbReference>
<dbReference type="InterPro" id="IPR011258">
    <property type="entry name" value="BPG-indep_PGM_N"/>
</dbReference>
<evidence type="ECO:0000256" key="2">
    <source>
        <dbReference type="ARBA" id="ARBA00001936"/>
    </source>
</evidence>
<dbReference type="CDD" id="cd16010">
    <property type="entry name" value="iPGM"/>
    <property type="match status" value="1"/>
</dbReference>
<feature type="binding site" evidence="13">
    <location>
        <position position="482"/>
    </location>
    <ligand>
        <name>Mn(2+)</name>
        <dbReference type="ChEBI" id="CHEBI:29035"/>
        <label>2</label>
    </ligand>
</feature>
<dbReference type="SUPFAM" id="SSF64158">
    <property type="entry name" value="2,3-Bisphosphoglycerate-independent phosphoglycerate mutase, substrate-binding domain"/>
    <property type="match status" value="1"/>
</dbReference>
<dbReference type="FunFam" id="3.40.1450.10:FF:000002">
    <property type="entry name" value="2,3-bisphosphoglycerate-independent phosphoglycerate mutase"/>
    <property type="match status" value="1"/>
</dbReference>